<dbReference type="InterPro" id="IPR050194">
    <property type="entry name" value="Glycosyltransferase_grp1"/>
</dbReference>
<feature type="region of interest" description="Disordered" evidence="1">
    <location>
        <begin position="227"/>
        <end position="256"/>
    </location>
</feature>
<dbReference type="SUPFAM" id="SSF53756">
    <property type="entry name" value="UDP-Glycosyltransferase/glycogen phosphorylase"/>
    <property type="match status" value="1"/>
</dbReference>
<dbReference type="EMBL" id="CP002408">
    <property type="protein sequence ID" value="AFU58613.1"/>
    <property type="molecule type" value="Genomic_DNA"/>
</dbReference>
<keyword evidence="3" id="KW-1185">Reference proteome</keyword>
<evidence type="ECO:0000256" key="1">
    <source>
        <dbReference type="SAM" id="MobiDB-lite"/>
    </source>
</evidence>
<dbReference type="InParanoid" id="K0II43"/>
<dbReference type="HOGENOM" id="CLU_009583_41_0_2"/>
<dbReference type="GeneID" id="13795543"/>
<dbReference type="PANTHER" id="PTHR45947">
    <property type="entry name" value="SULFOQUINOVOSYL TRANSFERASE SQD2"/>
    <property type="match status" value="1"/>
</dbReference>
<dbReference type="GO" id="GO:0016757">
    <property type="term" value="F:glycosyltransferase activity"/>
    <property type="evidence" value="ECO:0007669"/>
    <property type="project" value="TreeGrafter"/>
</dbReference>
<dbReference type="RefSeq" id="WP_015019150.1">
    <property type="nucleotide sequence ID" value="NC_018719.1"/>
</dbReference>
<dbReference type="STRING" id="1237085.Ngar_c16800"/>
<reference evidence="2 3" key="1">
    <citation type="journal article" date="2012" name="Environ. Microbiol.">
        <title>The genome of the ammonia-oxidizing Candidatus Nitrososphaera gargensis: insights into metabolic versatility and environmental adaptations.</title>
        <authorList>
            <person name="Spang A."/>
            <person name="Poehlein A."/>
            <person name="Offre P."/>
            <person name="Zumbragel S."/>
            <person name="Haider S."/>
            <person name="Rychlik N."/>
            <person name="Nowka B."/>
            <person name="Schmeisser C."/>
            <person name="Lebedeva E.V."/>
            <person name="Rattei T."/>
            <person name="Bohm C."/>
            <person name="Schmid M."/>
            <person name="Galushko A."/>
            <person name="Hatzenpichler R."/>
            <person name="Weinmaier T."/>
            <person name="Daniel R."/>
            <person name="Schleper C."/>
            <person name="Spieck E."/>
            <person name="Streit W."/>
            <person name="Wagner M."/>
        </authorList>
    </citation>
    <scope>NUCLEOTIDE SEQUENCE [LARGE SCALE GENOMIC DNA]</scope>
    <source>
        <strain evidence="3">Ga9.2</strain>
    </source>
</reference>
<dbReference type="Gene3D" id="3.40.50.2000">
    <property type="entry name" value="Glycogen Phosphorylase B"/>
    <property type="match status" value="2"/>
</dbReference>
<accession>K0II43</accession>
<name>K0II43_NITGG</name>
<keyword evidence="2" id="KW-0808">Transferase</keyword>
<evidence type="ECO:0000313" key="3">
    <source>
        <dbReference type="Proteomes" id="UP000008037"/>
    </source>
</evidence>
<dbReference type="AlphaFoldDB" id="K0II43"/>
<proteinExistence type="predicted"/>
<gene>
    <name evidence="2" type="ordered locus">Ngar_c16800</name>
</gene>
<organism evidence="2 3">
    <name type="scientific">Nitrososphaera gargensis (strain Ga9.2)</name>
    <dbReference type="NCBI Taxonomy" id="1237085"/>
    <lineage>
        <taxon>Archaea</taxon>
        <taxon>Nitrososphaerota</taxon>
        <taxon>Nitrososphaeria</taxon>
        <taxon>Nitrososphaerales</taxon>
        <taxon>Nitrososphaeraceae</taxon>
        <taxon>Nitrososphaera</taxon>
    </lineage>
</organism>
<dbReference type="Proteomes" id="UP000008037">
    <property type="component" value="Chromosome"/>
</dbReference>
<dbReference type="PANTHER" id="PTHR45947:SF3">
    <property type="entry name" value="SULFOQUINOVOSYL TRANSFERASE SQD2"/>
    <property type="match status" value="1"/>
</dbReference>
<evidence type="ECO:0000313" key="2">
    <source>
        <dbReference type="EMBL" id="AFU58613.1"/>
    </source>
</evidence>
<protein>
    <submittedName>
        <fullName evidence="2">Putative glycosyl transferase</fullName>
    </submittedName>
</protein>
<dbReference type="Pfam" id="PF13692">
    <property type="entry name" value="Glyco_trans_1_4"/>
    <property type="match status" value="1"/>
</dbReference>
<dbReference type="KEGG" id="nga:Ngar_c16800"/>
<sequence>MKILMVSGEYPPMTGGVARYTRNLVRALSKRADIEQVWVATSTVVEKLANNNSNSSGDGVNDPGLDGHKVYGIIKKGDRRNSDRLLRLVEELKPDIVNIQYERGLYEIDTTVCHTINRILHGSTLDKFYRACPVPTVSTLHTVFPYEEYQGYIKERARRKEGRFGFLPTPFRIAIRKWVMERRYDLLLQVVRLSTEIISPAETIHNVVKRGTVIYHGAEPALLSSEASSHLPSSNSTTNIRTVSAQTTITSTTTAAMPRNNKEEFRKQFGLPTNRMLLLAFGYVGSYKGFDLLDRLELPEGWSIVVKQTRHERGVEKPLSLKKESTISLDLGYMDDVTMSKLLSACDAIIFPYRVVSLSGVMFDALAHGLPFVASDLEFFKEFAKMGLGITSERTPAALAKALFTLAGEYGKFKRNVEQFAPRLRWDRIAEEHTRFYSKCITCYGNGSAKKMYNS</sequence>
<dbReference type="BioCyc" id="CNIT1237085:G1324-1678-MONOMER"/>